<evidence type="ECO:0000256" key="1">
    <source>
        <dbReference type="SAM" id="MobiDB-lite"/>
    </source>
</evidence>
<dbReference type="AlphaFoldDB" id="A0A0F4Z398"/>
<comment type="caution">
    <text evidence="2">The sequence shown here is derived from an EMBL/GenBank/DDBJ whole genome shotgun (WGS) entry which is preliminary data.</text>
</comment>
<protein>
    <submittedName>
        <fullName evidence="2">Uncharacterized protein</fullName>
    </submittedName>
</protein>
<evidence type="ECO:0000313" key="3">
    <source>
        <dbReference type="Proteomes" id="UP000053958"/>
    </source>
</evidence>
<accession>A0A0F4Z398</accession>
<dbReference type="EMBL" id="LASV01000039">
    <property type="protein sequence ID" value="KKA24982.1"/>
    <property type="molecule type" value="Genomic_DNA"/>
</dbReference>
<gene>
    <name evidence="2" type="ORF">T310_0963</name>
</gene>
<keyword evidence="3" id="KW-1185">Reference proteome</keyword>
<dbReference type="GeneID" id="25313017"/>
<feature type="region of interest" description="Disordered" evidence="1">
    <location>
        <begin position="82"/>
        <end position="139"/>
    </location>
</feature>
<dbReference type="RefSeq" id="XP_013331594.1">
    <property type="nucleotide sequence ID" value="XM_013476140.1"/>
</dbReference>
<dbReference type="Proteomes" id="UP000053958">
    <property type="component" value="Unassembled WGS sequence"/>
</dbReference>
<proteinExistence type="predicted"/>
<organism evidence="2 3">
    <name type="scientific">Rasamsonia emersonii (strain ATCC 16479 / CBS 393.64 / IMI 116815)</name>
    <dbReference type="NCBI Taxonomy" id="1408163"/>
    <lineage>
        <taxon>Eukaryota</taxon>
        <taxon>Fungi</taxon>
        <taxon>Dikarya</taxon>
        <taxon>Ascomycota</taxon>
        <taxon>Pezizomycotina</taxon>
        <taxon>Eurotiomycetes</taxon>
        <taxon>Eurotiomycetidae</taxon>
        <taxon>Eurotiales</taxon>
        <taxon>Trichocomaceae</taxon>
        <taxon>Rasamsonia</taxon>
    </lineage>
</organism>
<evidence type="ECO:0000313" key="2">
    <source>
        <dbReference type="EMBL" id="KKA24982.1"/>
    </source>
</evidence>
<reference evidence="2 3" key="1">
    <citation type="submission" date="2015-04" db="EMBL/GenBank/DDBJ databases">
        <authorList>
            <person name="Heijne W.H."/>
            <person name="Fedorova N.D."/>
            <person name="Nierman W.C."/>
            <person name="Vollebregt A.W."/>
            <person name="Zhao Z."/>
            <person name="Wu L."/>
            <person name="Kumar M."/>
            <person name="Stam H."/>
            <person name="van den Berg M.A."/>
            <person name="Pel H.J."/>
        </authorList>
    </citation>
    <scope>NUCLEOTIDE SEQUENCE [LARGE SCALE GENOMIC DNA]</scope>
    <source>
        <strain evidence="2 3">CBS 393.64</strain>
    </source>
</reference>
<name>A0A0F4Z398_RASE3</name>
<sequence>MIGEQTPFFQSGARGLVFIPLPRVPILPKVANIENSIWTTPQMGRITAPPVLTIRKQFLYGPMNSRPLFAVPFFSLAKTKGQGTLSLGRPDPDQELQGSHGRGSFQDFRQPAAGSNTGSGRAKGGSRRDDWMPGALSDASPELHEVCPVRLVSAPGYSDKGATGLGYGLGAPPVPAHGLWSPAPSLKHAVAFCFSGRPVTSKCTSPRSPFKLFEAWTGTGGSRIFSVHMPSSLGMMSEAQGDCRIDRFDHAAKNTEYGVVYLNRPDRVDVLTAFTEYLPACLPAMTQMIANMIALDDGRLAACPMCLSLAVSDCTCNVADGVILPNPNPSRYYDVRSTEYSMLLVAKLTGLATVSTLSFSDEYLDSY</sequence>